<evidence type="ECO:0000256" key="2">
    <source>
        <dbReference type="SAM" id="Phobius"/>
    </source>
</evidence>
<feature type="compositionally biased region" description="Polar residues" evidence="1">
    <location>
        <begin position="59"/>
        <end position="72"/>
    </location>
</feature>
<evidence type="ECO:0000256" key="1">
    <source>
        <dbReference type="SAM" id="MobiDB-lite"/>
    </source>
</evidence>
<sequence length="155" mass="17144">MGSQWSGRSTSARHLRPRPSPLSRSSRCTRESPGYSPRNPHPAFPSRTTPSTFPPAPSCTRTRAGTPTSSTKRAPENAVYVPHRSSYPPSHPSPVHELPEHFYNLGTPHINANKTLPPLLLLNLWLLLLLFTPSYALDSAGHPRRTRDSPLPSSR</sequence>
<keyword evidence="4" id="KW-1185">Reference proteome</keyword>
<keyword evidence="2" id="KW-1133">Transmembrane helix</keyword>
<dbReference type="Proteomes" id="UP000076532">
    <property type="component" value="Unassembled WGS sequence"/>
</dbReference>
<keyword evidence="2" id="KW-0472">Membrane</keyword>
<protein>
    <submittedName>
        <fullName evidence="3">Uncharacterized protein</fullName>
    </submittedName>
</protein>
<feature type="region of interest" description="Disordered" evidence="1">
    <location>
        <begin position="1"/>
        <end position="93"/>
    </location>
</feature>
<name>A0A165WR11_9AGAM</name>
<keyword evidence="2" id="KW-0812">Transmembrane</keyword>
<proteinExistence type="predicted"/>
<accession>A0A165WR11</accession>
<organism evidence="3 4">
    <name type="scientific">Athelia psychrophila</name>
    <dbReference type="NCBI Taxonomy" id="1759441"/>
    <lineage>
        <taxon>Eukaryota</taxon>
        <taxon>Fungi</taxon>
        <taxon>Dikarya</taxon>
        <taxon>Basidiomycota</taxon>
        <taxon>Agaricomycotina</taxon>
        <taxon>Agaricomycetes</taxon>
        <taxon>Agaricomycetidae</taxon>
        <taxon>Atheliales</taxon>
        <taxon>Atheliaceae</taxon>
        <taxon>Athelia</taxon>
    </lineage>
</organism>
<evidence type="ECO:0000313" key="4">
    <source>
        <dbReference type="Proteomes" id="UP000076532"/>
    </source>
</evidence>
<feature type="transmembrane region" description="Helical" evidence="2">
    <location>
        <begin position="119"/>
        <end position="137"/>
    </location>
</feature>
<dbReference type="AlphaFoldDB" id="A0A165WR11"/>
<dbReference type="EMBL" id="KV417739">
    <property type="protein sequence ID" value="KZP07828.1"/>
    <property type="molecule type" value="Genomic_DNA"/>
</dbReference>
<gene>
    <name evidence="3" type="ORF">FIBSPDRAFT_276711</name>
</gene>
<feature type="compositionally biased region" description="Polar residues" evidence="1">
    <location>
        <begin position="1"/>
        <end position="10"/>
    </location>
</feature>
<feature type="compositionally biased region" description="Low complexity" evidence="1">
    <location>
        <begin position="79"/>
        <end position="93"/>
    </location>
</feature>
<reference evidence="3 4" key="1">
    <citation type="journal article" date="2016" name="Mol. Biol. Evol.">
        <title>Comparative Genomics of Early-Diverging Mushroom-Forming Fungi Provides Insights into the Origins of Lignocellulose Decay Capabilities.</title>
        <authorList>
            <person name="Nagy L.G."/>
            <person name="Riley R."/>
            <person name="Tritt A."/>
            <person name="Adam C."/>
            <person name="Daum C."/>
            <person name="Floudas D."/>
            <person name="Sun H."/>
            <person name="Yadav J.S."/>
            <person name="Pangilinan J."/>
            <person name="Larsson K.H."/>
            <person name="Matsuura K."/>
            <person name="Barry K."/>
            <person name="Labutti K."/>
            <person name="Kuo R."/>
            <person name="Ohm R.A."/>
            <person name="Bhattacharya S.S."/>
            <person name="Shirouzu T."/>
            <person name="Yoshinaga Y."/>
            <person name="Martin F.M."/>
            <person name="Grigoriev I.V."/>
            <person name="Hibbett D.S."/>
        </authorList>
    </citation>
    <scope>NUCLEOTIDE SEQUENCE [LARGE SCALE GENOMIC DNA]</scope>
    <source>
        <strain evidence="3 4">CBS 109695</strain>
    </source>
</reference>
<evidence type="ECO:0000313" key="3">
    <source>
        <dbReference type="EMBL" id="KZP07828.1"/>
    </source>
</evidence>